<organism evidence="7 8">
    <name type="scientific">Apiospora saccharicola</name>
    <dbReference type="NCBI Taxonomy" id="335842"/>
    <lineage>
        <taxon>Eukaryota</taxon>
        <taxon>Fungi</taxon>
        <taxon>Dikarya</taxon>
        <taxon>Ascomycota</taxon>
        <taxon>Pezizomycotina</taxon>
        <taxon>Sordariomycetes</taxon>
        <taxon>Xylariomycetidae</taxon>
        <taxon>Amphisphaeriales</taxon>
        <taxon>Apiosporaceae</taxon>
        <taxon>Apiospora</taxon>
    </lineage>
</organism>
<sequence length="477" mass="53153">MENQRWPRSMSWRAQQYARVGKKDDPGDGDYFSQPHDNNDADNKRSPGPLSRLDQLRRSQGFTSSRVSLRERLLHFTWCWFECTMSTGALAALLGFQEEEQPFYDDSTRHLILRRAGQGFFILDVLLFGLFFVLISVRFMIRPAALKASLHHPHESFFYGTFWVSLALLLEGLQEYGVPWITSLIGGGEPPSWLHQVIEALFWIYAAGALQLVIFQYHVIFDEERLPIVQEAMPTWILPAYPFIIMGPLAAVILSDNNQQPGQDQSAKSMLIGGIVFAGLGWSLAFIMYTVYFTRLISGALPKAKKRPDMFVAVGPAGYTATTLSGLGMQAPKVVPATYLGITSGVPTGDLWKAMSVPAAMFIWMVGFWFFAQAAVSTLRGARRMRFTLSWWAFIFPNAGLTLGMAHIGQAIDSAVIRDAVVPAATAILVAVWLLVAVMNVWAVWRGDVLWPGKDEDMEYLIDESNGNGGSKAGHDD</sequence>
<dbReference type="EMBL" id="JAQQWM010000004">
    <property type="protein sequence ID" value="KAK8068208.1"/>
    <property type="molecule type" value="Genomic_DNA"/>
</dbReference>
<feature type="transmembrane region" description="Helical" evidence="6">
    <location>
        <begin position="424"/>
        <end position="445"/>
    </location>
</feature>
<feature type="transmembrane region" description="Helical" evidence="6">
    <location>
        <begin position="351"/>
        <end position="371"/>
    </location>
</feature>
<dbReference type="Gene3D" id="1.50.10.150">
    <property type="entry name" value="Voltage-dependent anion channel"/>
    <property type="match status" value="1"/>
</dbReference>
<evidence type="ECO:0000256" key="4">
    <source>
        <dbReference type="ARBA" id="ARBA00023136"/>
    </source>
</evidence>
<dbReference type="InterPro" id="IPR038665">
    <property type="entry name" value="Voltage-dep_anion_channel_sf"/>
</dbReference>
<evidence type="ECO:0000256" key="2">
    <source>
        <dbReference type="ARBA" id="ARBA00022692"/>
    </source>
</evidence>
<dbReference type="InterPro" id="IPR004695">
    <property type="entry name" value="SLAC1/Mae1/Ssu1/TehA"/>
</dbReference>
<evidence type="ECO:0000256" key="3">
    <source>
        <dbReference type="ARBA" id="ARBA00022989"/>
    </source>
</evidence>
<comment type="caution">
    <text evidence="7">The sequence shown here is derived from an EMBL/GenBank/DDBJ whole genome shotgun (WGS) entry which is preliminary data.</text>
</comment>
<dbReference type="CDD" id="cd09317">
    <property type="entry name" value="TDT_Mae1_like"/>
    <property type="match status" value="1"/>
</dbReference>
<comment type="subcellular location">
    <subcellularLocation>
        <location evidence="1">Membrane</location>
        <topology evidence="1">Multi-pass membrane protein</topology>
    </subcellularLocation>
</comment>
<name>A0ABR1VE59_9PEZI</name>
<feature type="transmembrane region" description="Helical" evidence="6">
    <location>
        <begin position="73"/>
        <end position="96"/>
    </location>
</feature>
<feature type="transmembrane region" description="Helical" evidence="6">
    <location>
        <begin position="116"/>
        <end position="135"/>
    </location>
</feature>
<evidence type="ECO:0000256" key="6">
    <source>
        <dbReference type="SAM" id="Phobius"/>
    </source>
</evidence>
<evidence type="ECO:0000256" key="5">
    <source>
        <dbReference type="SAM" id="MobiDB-lite"/>
    </source>
</evidence>
<proteinExistence type="predicted"/>
<evidence type="ECO:0000313" key="7">
    <source>
        <dbReference type="EMBL" id="KAK8068208.1"/>
    </source>
</evidence>
<protein>
    <recommendedName>
        <fullName evidence="9">Malic acid transport protein</fullName>
    </recommendedName>
</protein>
<feature type="transmembrane region" description="Helical" evidence="6">
    <location>
        <begin position="275"/>
        <end position="298"/>
    </location>
</feature>
<accession>A0ABR1VE59</accession>
<dbReference type="PANTHER" id="PTHR31162">
    <property type="entry name" value="MALIC ACID TRANSPORT PROTEIN-RELATED"/>
    <property type="match status" value="1"/>
</dbReference>
<dbReference type="InterPro" id="IPR030185">
    <property type="entry name" value="Mae1"/>
</dbReference>
<gene>
    <name evidence="7" type="ORF">PG996_007320</name>
</gene>
<evidence type="ECO:0000256" key="1">
    <source>
        <dbReference type="ARBA" id="ARBA00004141"/>
    </source>
</evidence>
<feature type="transmembrane region" description="Helical" evidence="6">
    <location>
        <begin position="156"/>
        <end position="173"/>
    </location>
</feature>
<dbReference type="Pfam" id="PF03595">
    <property type="entry name" value="SLAC1"/>
    <property type="match status" value="1"/>
</dbReference>
<dbReference type="Proteomes" id="UP001446871">
    <property type="component" value="Unassembled WGS sequence"/>
</dbReference>
<keyword evidence="3 6" id="KW-1133">Transmembrane helix</keyword>
<feature type="transmembrane region" description="Helical" evidence="6">
    <location>
        <begin position="391"/>
        <end position="412"/>
    </location>
</feature>
<keyword evidence="2 6" id="KW-0812">Transmembrane</keyword>
<feature type="transmembrane region" description="Helical" evidence="6">
    <location>
        <begin position="193"/>
        <end position="215"/>
    </location>
</feature>
<feature type="transmembrane region" description="Helical" evidence="6">
    <location>
        <begin position="310"/>
        <end position="331"/>
    </location>
</feature>
<keyword evidence="8" id="KW-1185">Reference proteome</keyword>
<reference evidence="7 8" key="1">
    <citation type="submission" date="2023-01" db="EMBL/GenBank/DDBJ databases">
        <title>Analysis of 21 Apiospora genomes using comparative genomics revels a genus with tremendous synthesis potential of carbohydrate active enzymes and secondary metabolites.</title>
        <authorList>
            <person name="Sorensen T."/>
        </authorList>
    </citation>
    <scope>NUCLEOTIDE SEQUENCE [LARGE SCALE GENOMIC DNA]</scope>
    <source>
        <strain evidence="7 8">CBS 83171</strain>
    </source>
</reference>
<dbReference type="PANTHER" id="PTHR31162:SF0">
    <property type="entry name" value="MALIC ACID TRANSPORT PROTEIN"/>
    <property type="match status" value="1"/>
</dbReference>
<feature type="region of interest" description="Disordered" evidence="5">
    <location>
        <begin position="1"/>
        <end position="50"/>
    </location>
</feature>
<feature type="transmembrane region" description="Helical" evidence="6">
    <location>
        <begin position="236"/>
        <end position="255"/>
    </location>
</feature>
<keyword evidence="4 6" id="KW-0472">Membrane</keyword>
<evidence type="ECO:0008006" key="9">
    <source>
        <dbReference type="Google" id="ProtNLM"/>
    </source>
</evidence>
<evidence type="ECO:0000313" key="8">
    <source>
        <dbReference type="Proteomes" id="UP001446871"/>
    </source>
</evidence>